<protein>
    <recommendedName>
        <fullName evidence="5">Tyr recombinase domain-containing protein</fullName>
    </recommendedName>
</protein>
<accession>A0A511FCT4</accession>
<evidence type="ECO:0000313" key="4">
    <source>
        <dbReference type="Proteomes" id="UP000564629"/>
    </source>
</evidence>
<dbReference type="GO" id="GO:0003677">
    <property type="term" value="F:DNA binding"/>
    <property type="evidence" value="ECO:0007669"/>
    <property type="project" value="InterPro"/>
</dbReference>
<reference evidence="1 3" key="1">
    <citation type="submission" date="2019-07" db="EMBL/GenBank/DDBJ databases">
        <title>Whole genome shotgun sequence of Cellulomonas hominis NBRC 16055.</title>
        <authorList>
            <person name="Hosoyama A."/>
            <person name="Uohara A."/>
            <person name="Ohji S."/>
            <person name="Ichikawa N."/>
        </authorList>
    </citation>
    <scope>NUCLEOTIDE SEQUENCE [LARGE SCALE GENOMIC DNA]</scope>
    <source>
        <strain evidence="1 3">NBRC 16055</strain>
    </source>
</reference>
<reference evidence="2 4" key="2">
    <citation type="submission" date="2020-08" db="EMBL/GenBank/DDBJ databases">
        <title>Sequencing the genomes of 1000 actinobacteria strains.</title>
        <authorList>
            <person name="Klenk H.-P."/>
        </authorList>
    </citation>
    <scope>NUCLEOTIDE SEQUENCE [LARGE SCALE GENOMIC DNA]</scope>
    <source>
        <strain evidence="2 4">DSM 9581</strain>
    </source>
</reference>
<evidence type="ECO:0000313" key="2">
    <source>
        <dbReference type="EMBL" id="MBB5472897.1"/>
    </source>
</evidence>
<dbReference type="OrthoDB" id="5189518at2"/>
<evidence type="ECO:0008006" key="5">
    <source>
        <dbReference type="Google" id="ProtNLM"/>
    </source>
</evidence>
<evidence type="ECO:0000313" key="3">
    <source>
        <dbReference type="Proteomes" id="UP000321723"/>
    </source>
</evidence>
<gene>
    <name evidence="1" type="ORF">CHO01_21080</name>
    <name evidence="2" type="ORF">HNR08_001633</name>
</gene>
<dbReference type="Proteomes" id="UP000564629">
    <property type="component" value="Unassembled WGS sequence"/>
</dbReference>
<proteinExistence type="predicted"/>
<comment type="caution">
    <text evidence="1">The sequence shown here is derived from an EMBL/GenBank/DDBJ whole genome shotgun (WGS) entry which is preliminary data.</text>
</comment>
<dbReference type="SUPFAM" id="SSF56349">
    <property type="entry name" value="DNA breaking-rejoining enzymes"/>
    <property type="match status" value="1"/>
</dbReference>
<dbReference type="AlphaFoldDB" id="A0A511FCT4"/>
<dbReference type="RefSeq" id="WP_146837693.1">
    <property type="nucleotide sequence ID" value="NZ_BJVQ01000027.1"/>
</dbReference>
<dbReference type="InterPro" id="IPR011010">
    <property type="entry name" value="DNA_brk_join_enz"/>
</dbReference>
<keyword evidence="3" id="KW-1185">Reference proteome</keyword>
<dbReference type="EMBL" id="BJVQ01000027">
    <property type="protein sequence ID" value="GEL46992.1"/>
    <property type="molecule type" value="Genomic_DNA"/>
</dbReference>
<name>A0A511FCT4_9CELL</name>
<organism evidence="1 3">
    <name type="scientific">Cellulomonas hominis</name>
    <dbReference type="NCBI Taxonomy" id="156981"/>
    <lineage>
        <taxon>Bacteria</taxon>
        <taxon>Bacillati</taxon>
        <taxon>Actinomycetota</taxon>
        <taxon>Actinomycetes</taxon>
        <taxon>Micrococcales</taxon>
        <taxon>Cellulomonadaceae</taxon>
        <taxon>Cellulomonas</taxon>
    </lineage>
</organism>
<dbReference type="Proteomes" id="UP000321723">
    <property type="component" value="Unassembled WGS sequence"/>
</dbReference>
<dbReference type="EMBL" id="JACHDN010000001">
    <property type="protein sequence ID" value="MBB5472897.1"/>
    <property type="molecule type" value="Genomic_DNA"/>
</dbReference>
<sequence>MIEYRIATYRPKGVMTSEQWESIEPNVRDATRRFAPKSLSAVYLTMRAVTMFFLWATEQHLPLDIERLFVSENVERFSETGMNHLAQHSRASYRSALRGIGRTITRKAPWAPEPARLKRTTLADPYPHRDLAWLWEICLTQRSEVRRRAGVATMALCHGAGLTGAEFSTLHGSSVEMVDGVAVVHITGAHARDIPVLPQYADELVRLSLAYVDGPMFSDRAPTRNWTSGVLQYLEVPAGAPRLVPSRLRTTWMVALSTAGVRISELQHLAGVKTLKGWEDFTRFVPRRDDAVLRRLIGGGL</sequence>
<evidence type="ECO:0000313" key="1">
    <source>
        <dbReference type="EMBL" id="GEL46992.1"/>
    </source>
</evidence>